<proteinExistence type="predicted"/>
<accession>A0A2M4B4G2</accession>
<reference evidence="1" key="1">
    <citation type="submission" date="2018-01" db="EMBL/GenBank/DDBJ databases">
        <title>An insight into the sialome of Amazonian anophelines.</title>
        <authorList>
            <person name="Ribeiro J.M."/>
            <person name="Scarpassa V."/>
            <person name="Calvo E."/>
        </authorList>
    </citation>
    <scope>NUCLEOTIDE SEQUENCE</scope>
    <source>
        <tissue evidence="1">Salivary glands</tissue>
    </source>
</reference>
<protein>
    <submittedName>
        <fullName evidence="1">Putative secreted protein</fullName>
    </submittedName>
</protein>
<name>A0A2M4B4G2_9DIPT</name>
<dbReference type="AlphaFoldDB" id="A0A2M4B4G2"/>
<organism evidence="1">
    <name type="scientific">Anopheles triannulatus</name>
    <dbReference type="NCBI Taxonomy" id="58253"/>
    <lineage>
        <taxon>Eukaryota</taxon>
        <taxon>Metazoa</taxon>
        <taxon>Ecdysozoa</taxon>
        <taxon>Arthropoda</taxon>
        <taxon>Hexapoda</taxon>
        <taxon>Insecta</taxon>
        <taxon>Pterygota</taxon>
        <taxon>Neoptera</taxon>
        <taxon>Endopterygota</taxon>
        <taxon>Diptera</taxon>
        <taxon>Nematocera</taxon>
        <taxon>Culicoidea</taxon>
        <taxon>Culicidae</taxon>
        <taxon>Anophelinae</taxon>
        <taxon>Anopheles</taxon>
    </lineage>
</organism>
<dbReference type="EMBL" id="GGFK01014623">
    <property type="protein sequence ID" value="MBW47944.1"/>
    <property type="molecule type" value="Transcribed_RNA"/>
</dbReference>
<evidence type="ECO:0000313" key="1">
    <source>
        <dbReference type="EMBL" id="MBW47944.1"/>
    </source>
</evidence>
<sequence>MPRLEWACASQIFCVSSFVTSLMFSSPCCSRFCRHCRNRAASDSSSSSRTRSSVCVIGACSMVSSSSTPL</sequence>